<evidence type="ECO:0000256" key="4">
    <source>
        <dbReference type="PIRSR" id="PIRSR617939-2"/>
    </source>
</evidence>
<dbReference type="AlphaFoldDB" id="A0A8J2NM50"/>
<evidence type="ECO:0000313" key="6">
    <source>
        <dbReference type="Proteomes" id="UP000708208"/>
    </source>
</evidence>
<dbReference type="OrthoDB" id="2924818at2759"/>
<dbReference type="EMBL" id="CAJVCH010007643">
    <property type="protein sequence ID" value="CAG7661311.1"/>
    <property type="molecule type" value="Genomic_DNA"/>
</dbReference>
<evidence type="ECO:0000256" key="2">
    <source>
        <dbReference type="ARBA" id="ARBA00023239"/>
    </source>
</evidence>
<comment type="caution">
    <text evidence="5">The sequence shown here is derived from an EMBL/GenBank/DDBJ whole genome shotgun (WGS) entry which is preliminary data.</text>
</comment>
<feature type="binding site" evidence="4">
    <location>
        <position position="136"/>
    </location>
    <ligand>
        <name>substrate</name>
    </ligand>
</feature>
<dbReference type="PANTHER" id="PTHR12935:SF0">
    <property type="entry name" value="GAMMA-GLUTAMYLCYCLOTRANSFERASE"/>
    <property type="match status" value="1"/>
</dbReference>
<name>A0A8J2NM50_9HEXA</name>
<protein>
    <recommendedName>
        <fullName evidence="1">gamma-glutamylcyclotransferase</fullName>
        <ecNumber evidence="1">4.3.2.9</ecNumber>
    </recommendedName>
</protein>
<dbReference type="EC" id="4.3.2.9" evidence="1"/>
<dbReference type="InterPro" id="IPR013024">
    <property type="entry name" value="GGCT-like"/>
</dbReference>
<keyword evidence="6" id="KW-1185">Reference proteome</keyword>
<dbReference type="PANTHER" id="PTHR12935">
    <property type="entry name" value="GAMMA-GLUTAMYLCYCLOTRANSFERASE"/>
    <property type="match status" value="1"/>
</dbReference>
<evidence type="ECO:0000313" key="5">
    <source>
        <dbReference type="EMBL" id="CAG7661311.1"/>
    </source>
</evidence>
<dbReference type="Proteomes" id="UP000708208">
    <property type="component" value="Unassembled WGS sequence"/>
</dbReference>
<keyword evidence="2" id="KW-0456">Lyase</keyword>
<feature type="active site" description="Proton acceptor" evidence="3">
    <location>
        <position position="86"/>
    </location>
</feature>
<reference evidence="5" key="1">
    <citation type="submission" date="2021-06" db="EMBL/GenBank/DDBJ databases">
        <authorList>
            <person name="Hodson N. C."/>
            <person name="Mongue J. A."/>
            <person name="Jaron S. K."/>
        </authorList>
    </citation>
    <scope>NUCLEOTIDE SEQUENCE</scope>
</reference>
<dbReference type="CDD" id="cd06661">
    <property type="entry name" value="GGCT_like"/>
    <property type="match status" value="1"/>
</dbReference>
<dbReference type="InterPro" id="IPR017939">
    <property type="entry name" value="G-Glutamylcylcotransferase"/>
</dbReference>
<evidence type="ECO:0000256" key="3">
    <source>
        <dbReference type="PIRSR" id="PIRSR617939-1"/>
    </source>
</evidence>
<sequence length="178" mass="19912">MSSPAARSFLYFAYGSNLWSERIRLNNRSAIMKSVGLLRGYRLEFAFMSKRWKGAAANIYPDPQSHVYGVLWELNLEDQESLDEQEGVSSGIYERISVTAEVEGKLVSCQAYKVTESRRENAIATHGGALLPSAVYKNVIIRGAKENKLPNEYIQFLENIADNGYDGEVEVNLPLAAQ</sequence>
<dbReference type="GO" id="GO:0003839">
    <property type="term" value="F:gamma-glutamylcyclotransferase activity"/>
    <property type="evidence" value="ECO:0007669"/>
    <property type="project" value="UniProtKB-EC"/>
</dbReference>
<dbReference type="Pfam" id="PF13772">
    <property type="entry name" value="AIG2_2"/>
    <property type="match status" value="1"/>
</dbReference>
<feature type="binding site" evidence="4">
    <location>
        <begin position="11"/>
        <end position="16"/>
    </location>
    <ligand>
        <name>substrate</name>
    </ligand>
</feature>
<organism evidence="5 6">
    <name type="scientific">Allacma fusca</name>
    <dbReference type="NCBI Taxonomy" id="39272"/>
    <lineage>
        <taxon>Eukaryota</taxon>
        <taxon>Metazoa</taxon>
        <taxon>Ecdysozoa</taxon>
        <taxon>Arthropoda</taxon>
        <taxon>Hexapoda</taxon>
        <taxon>Collembola</taxon>
        <taxon>Symphypleona</taxon>
        <taxon>Sminthuridae</taxon>
        <taxon>Allacma</taxon>
    </lineage>
</organism>
<accession>A0A8J2NM50</accession>
<gene>
    <name evidence="5" type="ORF">AFUS01_LOCUS1380</name>
</gene>
<evidence type="ECO:0000256" key="1">
    <source>
        <dbReference type="ARBA" id="ARBA00012346"/>
    </source>
</evidence>
<proteinExistence type="predicted"/>